<name>F3ZNK8_9BACE</name>
<organism evidence="2 3">
    <name type="scientific">Bacteroides coprosuis DSM 18011</name>
    <dbReference type="NCBI Taxonomy" id="679937"/>
    <lineage>
        <taxon>Bacteria</taxon>
        <taxon>Pseudomonadati</taxon>
        <taxon>Bacteroidota</taxon>
        <taxon>Bacteroidia</taxon>
        <taxon>Bacteroidales</taxon>
        <taxon>Bacteroidaceae</taxon>
        <taxon>Bacteroides</taxon>
    </lineage>
</organism>
<dbReference type="AlphaFoldDB" id="F3ZNK8"/>
<dbReference type="Proteomes" id="UP000018439">
    <property type="component" value="Chromosome"/>
</dbReference>
<dbReference type="Pfam" id="PF08885">
    <property type="entry name" value="GSCFA"/>
    <property type="match status" value="1"/>
</dbReference>
<evidence type="ECO:0000259" key="1">
    <source>
        <dbReference type="Pfam" id="PF08885"/>
    </source>
</evidence>
<dbReference type="STRING" id="679937.Bcop_2391"/>
<evidence type="ECO:0000313" key="3">
    <source>
        <dbReference type="Proteomes" id="UP000018439"/>
    </source>
</evidence>
<evidence type="ECO:0000313" key="2">
    <source>
        <dbReference type="EMBL" id="EGJ72543.1"/>
    </source>
</evidence>
<dbReference type="EMBL" id="CM001167">
    <property type="protein sequence ID" value="EGJ72543.1"/>
    <property type="molecule type" value="Genomic_DNA"/>
</dbReference>
<keyword evidence="3" id="KW-1185">Reference proteome</keyword>
<reference evidence="2 3" key="1">
    <citation type="journal article" date="2011" name="Stand. Genomic Sci.">
        <title>Non-contiguous finished genome sequence of Bacteroides coprosuis type strain (PC139).</title>
        <authorList>
            <person name="Land M."/>
            <person name="Held B."/>
            <person name="Gronow S."/>
            <person name="Abt B."/>
            <person name="Lucas S."/>
            <person name="Del Rio T.G."/>
            <person name="Nolan M."/>
            <person name="Tice H."/>
            <person name="Cheng J.F."/>
            <person name="Pitluck S."/>
            <person name="Liolios K."/>
            <person name="Pagani I."/>
            <person name="Ivanova N."/>
            <person name="Mavromatis K."/>
            <person name="Mikhailova N."/>
            <person name="Pati A."/>
            <person name="Tapia R."/>
            <person name="Han C."/>
            <person name="Goodwin L."/>
            <person name="Chen A."/>
            <person name="Palaniappan K."/>
            <person name="Hauser L."/>
            <person name="Brambilla E.M."/>
            <person name="Rohde M."/>
            <person name="Goker M."/>
            <person name="Detter J.C."/>
            <person name="Woyke T."/>
            <person name="Bristow J."/>
            <person name="Eisen J.A."/>
            <person name="Markowitz V."/>
            <person name="Hugenholtz P."/>
            <person name="Kyrpides N.C."/>
            <person name="Klenk H.P."/>
            <person name="Lapidus A."/>
        </authorList>
    </citation>
    <scope>NUCLEOTIDE SEQUENCE</scope>
    <source>
        <strain evidence="2 3">DSM 18011</strain>
    </source>
</reference>
<proteinExistence type="predicted"/>
<dbReference type="OrthoDB" id="9807687at2"/>
<gene>
    <name evidence="2" type="ORF">Bcop_2391</name>
</gene>
<protein>
    <submittedName>
        <fullName evidence="2">GSCFA domain protein</fullName>
    </submittedName>
</protein>
<dbReference type="eggNOG" id="COG2755">
    <property type="taxonomic scope" value="Bacteria"/>
</dbReference>
<sequence length="333" mass="39041">MNLRTPVEIKSKEYPKINHNHSILSLGSCFSEHIGDKLVQAKLDCTVNPYGVLYNPLSIETAIREMCSEKLYLEDDLFLYNGEWHSWMHHGSFSALRKEDILDKINSRLQQIREKLHNLDYLFITFGSAWVYKRIEDGAVVSNCHKVPNKQFRREKLSVPEIVEVYKTLIKNIQEISPQLKIIFSVSPIRHISDGLHQNQLSKATLLLAIDALEQLFPDSVFYFPSYEIVLDELRDYRFFADDMAHPSFLAVDYIWEKFRQTFFLKDTDSLISQCEQISKSMAHRPSNPKSPAYVSFLEHLVIKMEQISRNNTKLEFRKEINQCHIQLKKLRE</sequence>
<dbReference type="HOGENOM" id="CLU_075057_0_0_10"/>
<dbReference type="InterPro" id="IPR014982">
    <property type="entry name" value="GSCFA"/>
</dbReference>
<feature type="domain" description="GSCFA" evidence="1">
    <location>
        <begin position="23"/>
        <end position="259"/>
    </location>
</feature>
<dbReference type="PROSITE" id="PS51257">
    <property type="entry name" value="PROKAR_LIPOPROTEIN"/>
    <property type="match status" value="1"/>
</dbReference>
<accession>F3ZNK8</accession>